<dbReference type="Proteomes" id="UP000574067">
    <property type="component" value="Unassembled WGS sequence"/>
</dbReference>
<comment type="caution">
    <text evidence="1">The sequence shown here is derived from an EMBL/GenBank/DDBJ whole genome shotgun (WGS) entry which is preliminary data.</text>
</comment>
<proteinExistence type="predicted"/>
<dbReference type="EMBL" id="JABBFW010000001">
    <property type="protein sequence ID" value="NML13920.1"/>
    <property type="molecule type" value="Genomic_DNA"/>
</dbReference>
<dbReference type="SUPFAM" id="SSF53474">
    <property type="entry name" value="alpha/beta-Hydrolases"/>
    <property type="match status" value="1"/>
</dbReference>
<sequence>MDDLQVLLLPGWQDSGPEHWQSRWEQQRHGFSRVQQDDWLWPRRGDWMVRLEEVILGSQGPLLLVAHSLGCQLVAAWAAHSQHTARVAGALLVAPPDVEREDMPPNLYSWRPIVRQRLPFAATAVASVDDPYCTVPRAAAMAADWGARLVEIGAAGHINGDSGLGDWPQGLELLRGVAEAGGLSPTITPW</sequence>
<dbReference type="GO" id="GO:0016787">
    <property type="term" value="F:hydrolase activity"/>
    <property type="evidence" value="ECO:0007669"/>
    <property type="project" value="UniProtKB-KW"/>
</dbReference>
<dbReference type="Pfam" id="PF06821">
    <property type="entry name" value="Ser_hydrolase"/>
    <property type="match status" value="1"/>
</dbReference>
<dbReference type="InterPro" id="IPR029058">
    <property type="entry name" value="AB_hydrolase_fold"/>
</dbReference>
<keyword evidence="1" id="KW-0378">Hydrolase</keyword>
<dbReference type="InterPro" id="IPR010662">
    <property type="entry name" value="RBBP9/YdeN"/>
</dbReference>
<dbReference type="AlphaFoldDB" id="A0A848F6M0"/>
<dbReference type="Gene3D" id="3.40.50.1820">
    <property type="entry name" value="alpha/beta hydrolase"/>
    <property type="match status" value="1"/>
</dbReference>
<evidence type="ECO:0000313" key="2">
    <source>
        <dbReference type="Proteomes" id="UP000574067"/>
    </source>
</evidence>
<evidence type="ECO:0000313" key="1">
    <source>
        <dbReference type="EMBL" id="NML13920.1"/>
    </source>
</evidence>
<name>A0A848F6M0_9BURK</name>
<reference evidence="1 2" key="1">
    <citation type="submission" date="2020-04" db="EMBL/GenBank/DDBJ databases">
        <title>Azohydromonas sp. isolated from soil.</title>
        <authorList>
            <person name="Dahal R.H."/>
        </authorList>
    </citation>
    <scope>NUCLEOTIDE SEQUENCE [LARGE SCALE GENOMIC DNA]</scope>
    <source>
        <strain evidence="1 2">G-1-1-14</strain>
    </source>
</reference>
<protein>
    <submittedName>
        <fullName evidence="1">Alpha/beta hydrolase</fullName>
    </submittedName>
</protein>
<dbReference type="RefSeq" id="WP_169158797.1">
    <property type="nucleotide sequence ID" value="NZ_JABBFW010000001.1"/>
</dbReference>
<keyword evidence="2" id="KW-1185">Reference proteome</keyword>
<gene>
    <name evidence="1" type="ORF">HHL10_02855</name>
</gene>
<organism evidence="1 2">
    <name type="scientific">Azohydromonas caseinilytica</name>
    <dbReference type="NCBI Taxonomy" id="2728836"/>
    <lineage>
        <taxon>Bacteria</taxon>
        <taxon>Pseudomonadati</taxon>
        <taxon>Pseudomonadota</taxon>
        <taxon>Betaproteobacteria</taxon>
        <taxon>Burkholderiales</taxon>
        <taxon>Sphaerotilaceae</taxon>
        <taxon>Azohydromonas</taxon>
    </lineage>
</organism>
<accession>A0A848F6M0</accession>